<proteinExistence type="predicted"/>
<feature type="chain" id="PRO_5017547024" evidence="1">
    <location>
        <begin position="21"/>
        <end position="478"/>
    </location>
</feature>
<evidence type="ECO:0000256" key="1">
    <source>
        <dbReference type="SAM" id="SignalP"/>
    </source>
</evidence>
<dbReference type="Gene3D" id="2.30.40.10">
    <property type="entry name" value="Urease, subunit C, domain 1"/>
    <property type="match status" value="1"/>
</dbReference>
<dbReference type="InterPro" id="IPR011059">
    <property type="entry name" value="Metal-dep_hydrolase_composite"/>
</dbReference>
<protein>
    <submittedName>
        <fullName evidence="3">Amidohydrolase</fullName>
    </submittedName>
</protein>
<feature type="signal peptide" evidence="1">
    <location>
        <begin position="1"/>
        <end position="20"/>
    </location>
</feature>
<dbReference type="EMBL" id="CP032317">
    <property type="protein sequence ID" value="AYA36297.1"/>
    <property type="molecule type" value="Genomic_DNA"/>
</dbReference>
<dbReference type="Gene3D" id="3.30.110.90">
    <property type="entry name" value="Amidohydrolase"/>
    <property type="match status" value="1"/>
</dbReference>
<name>A0A3B7RQ56_9BACT</name>
<dbReference type="PROSITE" id="PS51257">
    <property type="entry name" value="PROKAR_LIPOPROTEIN"/>
    <property type="match status" value="1"/>
</dbReference>
<accession>A0A3B7RQ56</accession>
<evidence type="ECO:0000313" key="4">
    <source>
        <dbReference type="Proteomes" id="UP000262802"/>
    </source>
</evidence>
<reference evidence="3 4" key="1">
    <citation type="submission" date="2018-09" db="EMBL/GenBank/DDBJ databases">
        <title>Hymenobacter medium sp. nov., isolated from R2A medium.</title>
        <authorList>
            <person name="Yingchao G."/>
        </authorList>
    </citation>
    <scope>NUCLEOTIDE SEQUENCE [LARGE SCALE GENOMIC DNA]</scope>
    <source>
        <strain evidence="4">sh-6</strain>
    </source>
</reference>
<dbReference type="Gene3D" id="3.40.50.10910">
    <property type="entry name" value="Amidohydrolase"/>
    <property type="match status" value="1"/>
</dbReference>
<dbReference type="GO" id="GO:0016810">
    <property type="term" value="F:hydrolase activity, acting on carbon-nitrogen (but not peptide) bonds"/>
    <property type="evidence" value="ECO:0007669"/>
    <property type="project" value="InterPro"/>
</dbReference>
<keyword evidence="3" id="KW-0378">Hydrolase</keyword>
<dbReference type="Pfam" id="PF01979">
    <property type="entry name" value="Amidohydro_1"/>
    <property type="match status" value="1"/>
</dbReference>
<dbReference type="InterPro" id="IPR032466">
    <property type="entry name" value="Metal_Hydrolase"/>
</dbReference>
<dbReference type="InterPro" id="IPR051781">
    <property type="entry name" value="Metallo-dep_Hydrolase"/>
</dbReference>
<dbReference type="OrthoDB" id="9797498at2"/>
<keyword evidence="4" id="KW-1185">Reference proteome</keyword>
<evidence type="ECO:0000259" key="2">
    <source>
        <dbReference type="Pfam" id="PF01979"/>
    </source>
</evidence>
<feature type="domain" description="Amidohydrolase-related" evidence="2">
    <location>
        <begin position="81"/>
        <end position="462"/>
    </location>
</feature>
<dbReference type="RefSeq" id="WP_119443882.1">
    <property type="nucleotide sequence ID" value="NZ_CP032317.1"/>
</dbReference>
<evidence type="ECO:0000313" key="3">
    <source>
        <dbReference type="EMBL" id="AYA36297.1"/>
    </source>
</evidence>
<dbReference type="Proteomes" id="UP000262802">
    <property type="component" value="Chromosome"/>
</dbReference>
<dbReference type="InterPro" id="IPR006680">
    <property type="entry name" value="Amidohydro-rel"/>
</dbReference>
<dbReference type="KEGG" id="hyh:D3Y59_03995"/>
<dbReference type="Gene3D" id="1.20.58.520">
    <property type="entry name" value="Amidohydrolase"/>
    <property type="match status" value="1"/>
</dbReference>
<dbReference type="SUPFAM" id="SSF51338">
    <property type="entry name" value="Composite domain of metallo-dependent hydrolases"/>
    <property type="match status" value="1"/>
</dbReference>
<gene>
    <name evidence="3" type="ORF">D3Y59_03995</name>
</gene>
<keyword evidence="1" id="KW-0732">Signal</keyword>
<dbReference type="SUPFAM" id="SSF51556">
    <property type="entry name" value="Metallo-dependent hydrolases"/>
    <property type="match status" value="1"/>
</dbReference>
<organism evidence="3 4">
    <name type="scientific">Hymenobacter oligotrophus</name>
    <dbReference type="NCBI Taxonomy" id="2319843"/>
    <lineage>
        <taxon>Bacteria</taxon>
        <taxon>Pseudomonadati</taxon>
        <taxon>Bacteroidota</taxon>
        <taxon>Cytophagia</taxon>
        <taxon>Cytophagales</taxon>
        <taxon>Hymenobacteraceae</taxon>
        <taxon>Hymenobacter</taxon>
    </lineage>
</organism>
<sequence length="478" mass="51637">MKLSSTLLLGYVALALGACAGQQPQQPYDLVITHANVVDVEAERVLPNQTVCIAQGQIRRVQKSGSRALAAKQTIDAQGQYLIPGLWDMHVHFRGGDSLTAANRNLLPLYLAHGITSVRDAGGDLTPAIFNWREQMAAGKLAGPRIYTSGPKLDGPRPTWAGSLVVETPAQIERALDSLQRLKVDYVKLYESTISREAFLGAVAAAEKRGLTTTGHMPYTATLREAVESGLDASEHLYYVFKACSPKEDSITTAIRNSQSTSKPLGLFAVLPAIYRTYDAATAARTYRMLAQHRTAVVPTLHIQKVLAELPETDHARDTLLAYIDPKIQATYARRIASARAQSAATRAFNKQLGARFMSMVPQMQAAGVTLLAGSDSGPFNSYVYPGASLLGELELMVQAGLTPAQALKAATINGARFLKAEQRSGTIRAGKDADVVLLRANPLQNISNLRGIHTVVARGQVYSAADLRQMVQAVKHR</sequence>
<dbReference type="PANTHER" id="PTHR43135">
    <property type="entry name" value="ALPHA-D-RIBOSE 1-METHYLPHOSPHONATE 5-TRIPHOSPHATE DIPHOSPHATASE"/>
    <property type="match status" value="1"/>
</dbReference>
<dbReference type="AlphaFoldDB" id="A0A3B7RQ56"/>
<dbReference type="PANTHER" id="PTHR43135:SF3">
    <property type="entry name" value="ALPHA-D-RIBOSE 1-METHYLPHOSPHONATE 5-TRIPHOSPHATE DIPHOSPHATASE"/>
    <property type="match status" value="1"/>
</dbReference>